<dbReference type="InterPro" id="IPR027417">
    <property type="entry name" value="P-loop_NTPase"/>
</dbReference>
<sequence length="264" mass="28503">MYTIVRAKGDAGKTGEPLPTVFKTFAANTVHFRRGQFTIVSAAPGVGKSALSMALALHARVPAFYFSADTDPQTMFVRCAANVSGWSTRDIENALEHGKTSAVEAQLNGFDHLRWDFTASLTIDDLEGELKAFAATYGAWPELIIVDNISNVVPDAESDSSSYVALEKVCEYLHELARTTGACVVALHHVKGDSNDGNVLVPLSQIKGQIGRVPEMILTLHRIGDDSSRQMGVSVVKNRTGKADASGAMILYLDADMERMRLTG</sequence>
<dbReference type="Pfam" id="PF03796">
    <property type="entry name" value="DnaB_C"/>
    <property type="match status" value="1"/>
</dbReference>
<name>A0ABS8B4K4_9ACTN</name>
<feature type="domain" description="AAA+ ATPase" evidence="1">
    <location>
        <begin position="34"/>
        <end position="214"/>
    </location>
</feature>
<comment type="caution">
    <text evidence="2">The sequence shown here is derived from an EMBL/GenBank/DDBJ whole genome shotgun (WGS) entry which is preliminary data.</text>
</comment>
<evidence type="ECO:0000259" key="1">
    <source>
        <dbReference type="SMART" id="SM00382"/>
    </source>
</evidence>
<dbReference type="SMART" id="SM00382">
    <property type="entry name" value="AAA"/>
    <property type="match status" value="1"/>
</dbReference>
<reference evidence="2 3" key="1">
    <citation type="submission" date="2021-10" db="EMBL/GenBank/DDBJ databases">
        <title>Streptomyces sp. strain SMC 277, a novel streptomycete isolated from soil.</title>
        <authorList>
            <person name="Chanama M."/>
        </authorList>
    </citation>
    <scope>NUCLEOTIDE SEQUENCE [LARGE SCALE GENOMIC DNA]</scope>
    <source>
        <strain evidence="2 3">SMC 277</strain>
    </source>
</reference>
<dbReference type="RefSeq" id="WP_226726376.1">
    <property type="nucleotide sequence ID" value="NZ_JAJAUY010000023.1"/>
</dbReference>
<accession>A0ABS8B4K4</accession>
<gene>
    <name evidence="2" type="ORF">LG632_09080</name>
</gene>
<organism evidence="2 3">
    <name type="scientific">Streptomyces antimicrobicus</name>
    <dbReference type="NCBI Taxonomy" id="2883108"/>
    <lineage>
        <taxon>Bacteria</taxon>
        <taxon>Bacillati</taxon>
        <taxon>Actinomycetota</taxon>
        <taxon>Actinomycetes</taxon>
        <taxon>Kitasatosporales</taxon>
        <taxon>Streptomycetaceae</taxon>
        <taxon>Streptomyces</taxon>
    </lineage>
</organism>
<keyword evidence="3" id="KW-1185">Reference proteome</keyword>
<evidence type="ECO:0000313" key="3">
    <source>
        <dbReference type="Proteomes" id="UP001199054"/>
    </source>
</evidence>
<dbReference type="InterPro" id="IPR007694">
    <property type="entry name" value="DNA_helicase_DnaB-like_C"/>
</dbReference>
<evidence type="ECO:0000313" key="2">
    <source>
        <dbReference type="EMBL" id="MCB5179539.1"/>
    </source>
</evidence>
<dbReference type="InterPro" id="IPR003593">
    <property type="entry name" value="AAA+_ATPase"/>
</dbReference>
<protein>
    <submittedName>
        <fullName evidence="2">AAA family ATPase</fullName>
    </submittedName>
</protein>
<dbReference type="EMBL" id="JAJAUY010000023">
    <property type="protein sequence ID" value="MCB5179539.1"/>
    <property type="molecule type" value="Genomic_DNA"/>
</dbReference>
<dbReference type="SUPFAM" id="SSF52540">
    <property type="entry name" value="P-loop containing nucleoside triphosphate hydrolases"/>
    <property type="match status" value="1"/>
</dbReference>
<proteinExistence type="predicted"/>
<dbReference type="Proteomes" id="UP001199054">
    <property type="component" value="Unassembled WGS sequence"/>
</dbReference>
<dbReference type="Gene3D" id="3.40.50.300">
    <property type="entry name" value="P-loop containing nucleotide triphosphate hydrolases"/>
    <property type="match status" value="1"/>
</dbReference>